<evidence type="ECO:0008006" key="4">
    <source>
        <dbReference type="Google" id="ProtNLM"/>
    </source>
</evidence>
<reference evidence="3" key="1">
    <citation type="journal article" date="2014" name="Genome Biol. Evol.">
        <title>Gene Loss Rather Than Gene Gain Is Associated with a Host Jump from Monocots to Dicots in the Smut Fungus Melanopsichium pennsylvanicum.</title>
        <authorList>
            <person name="Sharma R."/>
            <person name="Mishra B."/>
            <person name="Runge F."/>
            <person name="Thines M."/>
        </authorList>
    </citation>
    <scope>NUCLEOTIDE SEQUENCE</scope>
    <source>
        <strain evidence="3">4</strain>
    </source>
</reference>
<comment type="similarity">
    <text evidence="2">Belongs to the ELP6 family.</text>
</comment>
<comment type="pathway">
    <text evidence="1">tRNA modification; 5-methoxycarbonylmethyl-2-thiouridine-tRNA biosynthesis.</text>
</comment>
<accession>A0A077QX73</accession>
<evidence type="ECO:0000313" key="3">
    <source>
        <dbReference type="EMBL" id="CDI51112.1"/>
    </source>
</evidence>
<dbReference type="Gene3D" id="3.40.50.300">
    <property type="entry name" value="P-loop containing nucleotide triphosphate hydrolases"/>
    <property type="match status" value="1"/>
</dbReference>
<name>A0A077QX73_9BASI</name>
<protein>
    <recommendedName>
        <fullName evidence="4">Elongator complex protein 5</fullName>
    </recommendedName>
</protein>
<dbReference type="PANTHER" id="PTHR16184">
    <property type="entry name" value="ELONGATOR COMPLEX PROTEIN 6"/>
    <property type="match status" value="1"/>
</dbReference>
<dbReference type="UniPathway" id="UPA00988"/>
<dbReference type="EMBL" id="HG529494">
    <property type="protein sequence ID" value="CDI51112.1"/>
    <property type="molecule type" value="Genomic_DNA"/>
</dbReference>
<dbReference type="GO" id="GO:0002098">
    <property type="term" value="P:tRNA wobble uridine modification"/>
    <property type="evidence" value="ECO:0007669"/>
    <property type="project" value="InterPro"/>
</dbReference>
<dbReference type="Pfam" id="PF09807">
    <property type="entry name" value="ELP6"/>
    <property type="match status" value="1"/>
</dbReference>
<evidence type="ECO:0000256" key="2">
    <source>
        <dbReference type="ARBA" id="ARBA00008837"/>
    </source>
</evidence>
<dbReference type="AlphaFoldDB" id="A0A077QX73"/>
<proteinExistence type="inferred from homology"/>
<organism evidence="3">
    <name type="scientific">Melanopsichium pennsylvanicum 4</name>
    <dbReference type="NCBI Taxonomy" id="1398559"/>
    <lineage>
        <taxon>Eukaryota</taxon>
        <taxon>Fungi</taxon>
        <taxon>Dikarya</taxon>
        <taxon>Basidiomycota</taxon>
        <taxon>Ustilaginomycotina</taxon>
        <taxon>Ustilaginomycetes</taxon>
        <taxon>Ustilaginales</taxon>
        <taxon>Ustilaginaceae</taxon>
        <taxon>Melanopsichium</taxon>
    </lineage>
</organism>
<sequence length="369" mass="39698">MPNLDNLISFPIKGAGQSSRAEWTPIPPSSSHILVTDTTDSPALFVLTHFLRASHEINKKHRAAAAVRPKGKLKAHTKVIWLGCNSDGFVHLKNVARKSGVHLDEELRDEAFCYIDLNEQVLNASAPDEIADDLIALRLQDAPSGTAQQALIRFLAKVSEQLSNTSSAIQGAIEFDWTSSKIVIVDDLTALAWTLDSVDSFGQPIDVARQLDNWLVALTSLAAKNQASVVTLMHADATSSSKNGASDPTDESLFNSLLHKADVWIEVKELGSGRARDCDGEITVHPLVRPSLARALSPASKTSPQRQPLSHDTPPLQAFAIETPCPKRSKAVLYRIAPDGQSAALGGASIGSNTGRVQIWARGTGRGFL</sequence>
<dbReference type="GO" id="GO:0033588">
    <property type="term" value="C:elongator holoenzyme complex"/>
    <property type="evidence" value="ECO:0007669"/>
    <property type="project" value="InterPro"/>
</dbReference>
<dbReference type="InterPro" id="IPR027417">
    <property type="entry name" value="P-loop_NTPase"/>
</dbReference>
<dbReference type="InterPro" id="IPR018627">
    <property type="entry name" value="ELP6"/>
</dbReference>
<evidence type="ECO:0000256" key="1">
    <source>
        <dbReference type="ARBA" id="ARBA00005043"/>
    </source>
</evidence>
<dbReference type="PANTHER" id="PTHR16184:SF6">
    <property type="entry name" value="ELONGATOR COMPLEX PROTEIN 6"/>
    <property type="match status" value="1"/>
</dbReference>